<evidence type="ECO:0000313" key="3">
    <source>
        <dbReference type="EMBL" id="OTA42270.1"/>
    </source>
</evidence>
<sequence length="166" mass="18268">MGILDQITGKAIAQQVTEYSEIYGEILIGLHRDVEHLRDDVDRAQQALARAEQKIERLDQQATRLDRQHDALRSEVQQAIAQFQGLAGRLEGAEAELVSLRTAVARLDPAPAGHPEDGDPGASGLSVGALWRELEVQRRRVRTLVFLCLLSLLSSVVLGVITWTKG</sequence>
<keyword evidence="2" id="KW-1133">Transmembrane helix</keyword>
<dbReference type="Proteomes" id="UP000194267">
    <property type="component" value="Unassembled WGS sequence"/>
</dbReference>
<name>A0A1Y2T735_SYMTR</name>
<dbReference type="AlphaFoldDB" id="A0A1Y2T735"/>
<accession>A0A1Y2T735</accession>
<comment type="caution">
    <text evidence="3">The sequence shown here is derived from an EMBL/GenBank/DDBJ whole genome shotgun (WGS) entry which is preliminary data.</text>
</comment>
<evidence type="ECO:0000256" key="2">
    <source>
        <dbReference type="SAM" id="Phobius"/>
    </source>
</evidence>
<dbReference type="Gene3D" id="1.10.287.1490">
    <property type="match status" value="1"/>
</dbReference>
<keyword evidence="1" id="KW-0175">Coiled coil</keyword>
<reference evidence="4" key="1">
    <citation type="submission" date="2016-04" db="EMBL/GenBank/DDBJ databases">
        <authorList>
            <person name="Antunes L.P."/>
            <person name="Martins L.F."/>
            <person name="Pereira R.V."/>
            <person name="Thomas A.M."/>
            <person name="Barbosa D."/>
            <person name="Nascimento L."/>
            <person name="Silva G.M."/>
            <person name="Condomitti G.W."/>
            <person name="Digiampietri L.A."/>
            <person name="Lombardi K.C."/>
            <person name="Ramos P.L."/>
            <person name="Quaggio R.B."/>
            <person name="Oliveira J.C."/>
            <person name="Pascon R.C."/>
            <person name="Cruz J.B."/>
            <person name="Silva A.M."/>
            <person name="Setubal J.C."/>
        </authorList>
    </citation>
    <scope>NUCLEOTIDE SEQUENCE [LARGE SCALE GENOMIC DNA]</scope>
</reference>
<feature type="transmembrane region" description="Helical" evidence="2">
    <location>
        <begin position="144"/>
        <end position="163"/>
    </location>
</feature>
<dbReference type="SUPFAM" id="SSF57997">
    <property type="entry name" value="Tropomyosin"/>
    <property type="match status" value="1"/>
</dbReference>
<keyword evidence="2" id="KW-0812">Transmembrane</keyword>
<proteinExistence type="predicted"/>
<evidence type="ECO:0000313" key="4">
    <source>
        <dbReference type="Proteomes" id="UP000194267"/>
    </source>
</evidence>
<gene>
    <name evidence="3" type="ORF">A6D92_00425</name>
</gene>
<organism evidence="3 4">
    <name type="scientific">Symbiobacterium thermophilum</name>
    <dbReference type="NCBI Taxonomy" id="2734"/>
    <lineage>
        <taxon>Bacteria</taxon>
        <taxon>Bacillati</taxon>
        <taxon>Bacillota</taxon>
        <taxon>Clostridia</taxon>
        <taxon>Eubacteriales</taxon>
        <taxon>Symbiobacteriaceae</taxon>
        <taxon>Symbiobacterium</taxon>
    </lineage>
</organism>
<feature type="coiled-coil region" evidence="1">
    <location>
        <begin position="27"/>
        <end position="96"/>
    </location>
</feature>
<evidence type="ECO:0000256" key="1">
    <source>
        <dbReference type="SAM" id="Coils"/>
    </source>
</evidence>
<keyword evidence="2" id="KW-0472">Membrane</keyword>
<protein>
    <submittedName>
        <fullName evidence="3">Uncharacterized protein</fullName>
    </submittedName>
</protein>
<dbReference type="EMBL" id="LWLV01000017">
    <property type="protein sequence ID" value="OTA42270.1"/>
    <property type="molecule type" value="Genomic_DNA"/>
</dbReference>